<sequence length="59" mass="6164">MGEPPPRRGSELCCAGRRATWKGRARRPDTTDDEAVLAVGDAAWPCVPADAVNRATAGG</sequence>
<evidence type="ECO:0000313" key="2">
    <source>
        <dbReference type="Proteomes" id="UP000244336"/>
    </source>
</evidence>
<protein>
    <submittedName>
        <fullName evidence="1">Uncharacterized protein</fullName>
    </submittedName>
</protein>
<evidence type="ECO:0000313" key="1">
    <source>
        <dbReference type="EMBL" id="PUZ57123.1"/>
    </source>
</evidence>
<dbReference type="EMBL" id="CM009753">
    <property type="protein sequence ID" value="PUZ57123.1"/>
    <property type="molecule type" value="Genomic_DNA"/>
</dbReference>
<keyword evidence="2" id="KW-1185">Reference proteome</keyword>
<dbReference type="AlphaFoldDB" id="A0A2T7DNG4"/>
<dbReference type="Proteomes" id="UP000244336">
    <property type="component" value="Chromosome 5"/>
</dbReference>
<dbReference type="Gramene" id="PUZ57123">
    <property type="protein sequence ID" value="PUZ57123"/>
    <property type="gene ID" value="GQ55_5G402500"/>
</dbReference>
<accession>A0A2T7DNG4</accession>
<name>A0A2T7DNG4_9POAL</name>
<proteinExistence type="predicted"/>
<gene>
    <name evidence="1" type="ORF">GQ55_5G402500</name>
</gene>
<organism evidence="1 2">
    <name type="scientific">Panicum hallii var. hallii</name>
    <dbReference type="NCBI Taxonomy" id="1504633"/>
    <lineage>
        <taxon>Eukaryota</taxon>
        <taxon>Viridiplantae</taxon>
        <taxon>Streptophyta</taxon>
        <taxon>Embryophyta</taxon>
        <taxon>Tracheophyta</taxon>
        <taxon>Spermatophyta</taxon>
        <taxon>Magnoliopsida</taxon>
        <taxon>Liliopsida</taxon>
        <taxon>Poales</taxon>
        <taxon>Poaceae</taxon>
        <taxon>PACMAD clade</taxon>
        <taxon>Panicoideae</taxon>
        <taxon>Panicodae</taxon>
        <taxon>Paniceae</taxon>
        <taxon>Panicinae</taxon>
        <taxon>Panicum</taxon>
        <taxon>Panicum sect. Panicum</taxon>
    </lineage>
</organism>
<reference evidence="1 2" key="1">
    <citation type="submission" date="2018-04" db="EMBL/GenBank/DDBJ databases">
        <title>WGS assembly of Panicum hallii var. hallii HAL2.</title>
        <authorList>
            <person name="Lovell J."/>
            <person name="Jenkins J."/>
            <person name="Lowry D."/>
            <person name="Mamidi S."/>
            <person name="Sreedasyam A."/>
            <person name="Weng X."/>
            <person name="Barry K."/>
            <person name="Bonette J."/>
            <person name="Campitelli B."/>
            <person name="Daum C."/>
            <person name="Gordon S."/>
            <person name="Gould B."/>
            <person name="Lipzen A."/>
            <person name="MacQueen A."/>
            <person name="Palacio-Mejia J."/>
            <person name="Plott C."/>
            <person name="Shakirov E."/>
            <person name="Shu S."/>
            <person name="Yoshinaga Y."/>
            <person name="Zane M."/>
            <person name="Rokhsar D."/>
            <person name="Grimwood J."/>
            <person name="Schmutz J."/>
            <person name="Juenger T."/>
        </authorList>
    </citation>
    <scope>NUCLEOTIDE SEQUENCE [LARGE SCALE GENOMIC DNA]</scope>
    <source>
        <strain evidence="2">cv. HAL2</strain>
    </source>
</reference>